<accession>A0A0J9F1W0</accession>
<evidence type="ECO:0008006" key="5">
    <source>
        <dbReference type="Google" id="ProtNLM"/>
    </source>
</evidence>
<dbReference type="GeneID" id="93164549"/>
<dbReference type="PIRSF" id="PIRSF017082">
    <property type="entry name" value="YflP"/>
    <property type="match status" value="1"/>
</dbReference>
<name>A0A0J9F1W0_9FIRM</name>
<keyword evidence="2" id="KW-0732">Signal</keyword>
<dbReference type="PROSITE" id="PS51257">
    <property type="entry name" value="PROKAR_LIPOPROTEIN"/>
    <property type="match status" value="1"/>
</dbReference>
<evidence type="ECO:0000256" key="1">
    <source>
        <dbReference type="ARBA" id="ARBA00006987"/>
    </source>
</evidence>
<evidence type="ECO:0000256" key="2">
    <source>
        <dbReference type="SAM" id="SignalP"/>
    </source>
</evidence>
<gene>
    <name evidence="3" type="ORF">HMPREF9470_01464</name>
</gene>
<dbReference type="Proteomes" id="UP000037392">
    <property type="component" value="Unassembled WGS sequence"/>
</dbReference>
<sequence length="345" mass="36785">MKKRMVCLTLALSMMIGGLTACGSADSGTTGASAAPASSTVSAAKEADSQDIAWPEGPVQIIVGANAGGGIDTAARLIGKYMEKYMGQSFVVTNTTGGAGSIAANDVKNAKADGYTFLVAHEAILTNKIAGTTDFDYDAFACAGIPFQVYTTCLLSKKYASVPELADAAKASPGTIKFGTELATNDTAIIAMMEDNFGVSFQLVDAGAVSDQIASMMGDHIDFMKAPVGLAKDYVASGDFHILAFFNQEHNPDYPDVPTMKEEGVDFVVDKFFGCFFPKDTDPAIIEKFSSALEQICQDPDFQKEAADVMYGVDYIAPADMPAYFENCKTRLVEYQDLLEEHYSK</sequence>
<dbReference type="Gene3D" id="3.40.190.150">
    <property type="entry name" value="Bordetella uptake gene, domain 1"/>
    <property type="match status" value="1"/>
</dbReference>
<reference evidence="3 4" key="1">
    <citation type="submission" date="2011-04" db="EMBL/GenBank/DDBJ databases">
        <title>The Genome Sequence of Clostridium citroniae WAL-19142.</title>
        <authorList>
            <consortium name="The Broad Institute Genome Sequencing Platform"/>
            <person name="Earl A."/>
            <person name="Ward D."/>
            <person name="Feldgarden M."/>
            <person name="Gevers D."/>
            <person name="Warren Y.A."/>
            <person name="Tyrrell K.L."/>
            <person name="Citron D.M."/>
            <person name="Goldstein E.J."/>
            <person name="Daigneault M."/>
            <person name="Allen-Vercoe E."/>
            <person name="Young S.K."/>
            <person name="Zeng Q."/>
            <person name="Gargeya S."/>
            <person name="Fitzgerald M."/>
            <person name="Haas B."/>
            <person name="Abouelleil A."/>
            <person name="Alvarado L."/>
            <person name="Arachchi H.M."/>
            <person name="Berlin A."/>
            <person name="Brown A."/>
            <person name="Chapman S.B."/>
            <person name="Chen Z."/>
            <person name="Dunbar C."/>
            <person name="Freedman E."/>
            <person name="Gearin G."/>
            <person name="Gellesch M."/>
            <person name="Goldberg J."/>
            <person name="Griggs A."/>
            <person name="Gujja S."/>
            <person name="Heilman E.R."/>
            <person name="Heiman D."/>
            <person name="Howarth C."/>
            <person name="Larson L."/>
            <person name="Lui A."/>
            <person name="MacDonald P.J."/>
            <person name="Mehta T."/>
            <person name="Montmayeur A."/>
            <person name="Murphy C."/>
            <person name="Neiman D."/>
            <person name="Pearson M."/>
            <person name="Priest M."/>
            <person name="Roberts A."/>
            <person name="Saif S."/>
            <person name="Shea T."/>
            <person name="Shenoy N."/>
            <person name="Sisk P."/>
            <person name="Stolte C."/>
            <person name="Sykes S."/>
            <person name="White J."/>
            <person name="Yandava C."/>
            <person name="Wortman J."/>
            <person name="Nusbaum C."/>
            <person name="Birren B."/>
        </authorList>
    </citation>
    <scope>NUCLEOTIDE SEQUENCE [LARGE SCALE GENOMIC DNA]</scope>
    <source>
        <strain evidence="3 4">WAL-19142</strain>
    </source>
</reference>
<dbReference type="PANTHER" id="PTHR42928">
    <property type="entry name" value="TRICARBOXYLATE-BINDING PROTEIN"/>
    <property type="match status" value="1"/>
</dbReference>
<comment type="caution">
    <text evidence="3">The sequence shown here is derived from an EMBL/GenBank/DDBJ whole genome shotgun (WGS) entry which is preliminary data.</text>
</comment>
<dbReference type="SUPFAM" id="SSF53850">
    <property type="entry name" value="Periplasmic binding protein-like II"/>
    <property type="match status" value="1"/>
</dbReference>
<dbReference type="InterPro" id="IPR005064">
    <property type="entry name" value="BUG"/>
</dbReference>
<dbReference type="CDD" id="cd07012">
    <property type="entry name" value="PBP2_Bug_TTT"/>
    <property type="match status" value="1"/>
</dbReference>
<dbReference type="InterPro" id="IPR042100">
    <property type="entry name" value="Bug_dom1"/>
</dbReference>
<organism evidence="3 4">
    <name type="scientific">[Clostridium] citroniae WAL-19142</name>
    <dbReference type="NCBI Taxonomy" id="742734"/>
    <lineage>
        <taxon>Bacteria</taxon>
        <taxon>Bacillati</taxon>
        <taxon>Bacillota</taxon>
        <taxon>Clostridia</taxon>
        <taxon>Lachnospirales</taxon>
        <taxon>Lachnospiraceae</taxon>
        <taxon>Enterocloster</taxon>
    </lineage>
</organism>
<comment type="similarity">
    <text evidence="1">Belongs to the UPF0065 (bug) family.</text>
</comment>
<dbReference type="AlphaFoldDB" id="A0A0J9F1W0"/>
<dbReference type="OrthoDB" id="8881899at2"/>
<dbReference type="Gene3D" id="3.40.190.10">
    <property type="entry name" value="Periplasmic binding protein-like II"/>
    <property type="match status" value="1"/>
</dbReference>
<dbReference type="PATRIC" id="fig|742734.4.peg.1564"/>
<feature type="chain" id="PRO_5039057099" description="Tripartite tricarboxylate transporter substrate binding protein" evidence="2">
    <location>
        <begin position="22"/>
        <end position="345"/>
    </location>
</feature>
<evidence type="ECO:0000313" key="3">
    <source>
        <dbReference type="EMBL" id="KMW22235.1"/>
    </source>
</evidence>
<dbReference type="PANTHER" id="PTHR42928:SF5">
    <property type="entry name" value="BLR1237 PROTEIN"/>
    <property type="match status" value="1"/>
</dbReference>
<dbReference type="RefSeq" id="WP_007863269.1">
    <property type="nucleotide sequence ID" value="NZ_KQ235876.1"/>
</dbReference>
<feature type="signal peptide" evidence="2">
    <location>
        <begin position="1"/>
        <end position="21"/>
    </location>
</feature>
<protein>
    <recommendedName>
        <fullName evidence="5">Tripartite tricarboxylate transporter substrate binding protein</fullName>
    </recommendedName>
</protein>
<dbReference type="EMBL" id="ADLK01000011">
    <property type="protein sequence ID" value="KMW22235.1"/>
    <property type="molecule type" value="Genomic_DNA"/>
</dbReference>
<proteinExistence type="inferred from homology"/>
<dbReference type="Pfam" id="PF03401">
    <property type="entry name" value="TctC"/>
    <property type="match status" value="1"/>
</dbReference>
<evidence type="ECO:0000313" key="4">
    <source>
        <dbReference type="Proteomes" id="UP000037392"/>
    </source>
</evidence>